<feature type="compositionally biased region" description="Basic and acidic residues" evidence="1">
    <location>
        <begin position="142"/>
        <end position="160"/>
    </location>
</feature>
<gene>
    <name evidence="2" type="ORF">UVI_02054610</name>
</gene>
<comment type="caution">
    <text evidence="2">The sequence shown here is derived from an EMBL/GenBank/DDBJ whole genome shotgun (WGS) entry which is preliminary data.</text>
</comment>
<name>A0A1B5L4U8_USTVR</name>
<accession>A0A1B5L4U8</accession>
<evidence type="ECO:0000256" key="1">
    <source>
        <dbReference type="SAM" id="MobiDB-lite"/>
    </source>
</evidence>
<organism evidence="2 3">
    <name type="scientific">Ustilaginoidea virens</name>
    <name type="common">Rice false smut fungus</name>
    <name type="synonym">Villosiclava virens</name>
    <dbReference type="NCBI Taxonomy" id="1159556"/>
    <lineage>
        <taxon>Eukaryota</taxon>
        <taxon>Fungi</taxon>
        <taxon>Dikarya</taxon>
        <taxon>Ascomycota</taxon>
        <taxon>Pezizomycotina</taxon>
        <taxon>Sordariomycetes</taxon>
        <taxon>Hypocreomycetidae</taxon>
        <taxon>Hypocreales</taxon>
        <taxon>Clavicipitaceae</taxon>
        <taxon>Ustilaginoidea</taxon>
    </lineage>
</organism>
<feature type="region of interest" description="Disordered" evidence="1">
    <location>
        <begin position="1"/>
        <end position="34"/>
    </location>
</feature>
<sequence>MLTGGALHAGQPRPGEPWSCRPLGPPQENTVVAPGRKKRLATGAIRLLEPRPVVEIGILQAEYVAPSVRGQKSAARAASAAPPAARNRFTCASSGYQRSRDGPAKARRRNAVLDAGSRHAGLDGVGDDLLSNLGPYPSCRSGAERQTEVARRATHGDASRRIASRVQLEGELLVLETMETNGGGEDP</sequence>
<protein>
    <submittedName>
        <fullName evidence="2">Uncharacterized protein</fullName>
    </submittedName>
</protein>
<proteinExistence type="predicted"/>
<dbReference type="Proteomes" id="UP000054053">
    <property type="component" value="Unassembled WGS sequence"/>
</dbReference>
<dbReference type="EMBL" id="BBTG02000044">
    <property type="protein sequence ID" value="GAO18519.1"/>
    <property type="molecule type" value="Genomic_DNA"/>
</dbReference>
<feature type="compositionally biased region" description="Low complexity" evidence="1">
    <location>
        <begin position="76"/>
        <end position="86"/>
    </location>
</feature>
<evidence type="ECO:0000313" key="3">
    <source>
        <dbReference type="Proteomes" id="UP000054053"/>
    </source>
</evidence>
<feature type="region of interest" description="Disordered" evidence="1">
    <location>
        <begin position="133"/>
        <end position="163"/>
    </location>
</feature>
<feature type="region of interest" description="Disordered" evidence="1">
    <location>
        <begin position="76"/>
        <end position="108"/>
    </location>
</feature>
<dbReference type="AlphaFoldDB" id="A0A1B5L4U8"/>
<reference evidence="3" key="1">
    <citation type="journal article" date="2016" name="Genome Announc.">
        <title>Genome sequence of Ustilaginoidea virens IPU010, a rice pathogenic fungus causing false smut.</title>
        <authorList>
            <person name="Kumagai T."/>
            <person name="Ishii T."/>
            <person name="Terai G."/>
            <person name="Umemura M."/>
            <person name="Machida M."/>
            <person name="Asai K."/>
        </authorList>
    </citation>
    <scope>NUCLEOTIDE SEQUENCE [LARGE SCALE GENOMIC DNA]</scope>
    <source>
        <strain evidence="3">IPU010</strain>
    </source>
</reference>
<evidence type="ECO:0000313" key="2">
    <source>
        <dbReference type="EMBL" id="GAO18519.1"/>
    </source>
</evidence>